<dbReference type="InterPro" id="IPR025311">
    <property type="entry name" value="DUF4166"/>
</dbReference>
<evidence type="ECO:0000259" key="1">
    <source>
        <dbReference type="Pfam" id="PF13761"/>
    </source>
</evidence>
<accession>A0A952FMA4</accession>
<organism evidence="2 3">
    <name type="scientific">Inquilinus limosus</name>
    <dbReference type="NCBI Taxonomy" id="171674"/>
    <lineage>
        <taxon>Bacteria</taxon>
        <taxon>Pseudomonadati</taxon>
        <taxon>Pseudomonadota</taxon>
        <taxon>Alphaproteobacteria</taxon>
        <taxon>Rhodospirillales</taxon>
        <taxon>Rhodospirillaceae</taxon>
        <taxon>Inquilinus</taxon>
    </lineage>
</organism>
<evidence type="ECO:0000313" key="2">
    <source>
        <dbReference type="EMBL" id="MBW8725204.1"/>
    </source>
</evidence>
<dbReference type="AlphaFoldDB" id="A0A952FMA4"/>
<dbReference type="Proteomes" id="UP000700706">
    <property type="component" value="Unassembled WGS sequence"/>
</dbReference>
<evidence type="ECO:0000313" key="3">
    <source>
        <dbReference type="Proteomes" id="UP000700706"/>
    </source>
</evidence>
<reference evidence="2" key="1">
    <citation type="submission" date="2020-06" db="EMBL/GenBank/DDBJ databases">
        <title>Stable isotope informed genome-resolved metagenomics uncovers potential trophic interactions in rhizosphere soil.</title>
        <authorList>
            <person name="Starr E.P."/>
            <person name="Shi S."/>
            <person name="Blazewicz S.J."/>
            <person name="Koch B.J."/>
            <person name="Probst A.J."/>
            <person name="Hungate B.A."/>
            <person name="Pett-Ridge J."/>
            <person name="Firestone M.K."/>
            <person name="Banfield J.F."/>
        </authorList>
    </citation>
    <scope>NUCLEOTIDE SEQUENCE</scope>
    <source>
        <strain evidence="2">YM_69_17</strain>
    </source>
</reference>
<dbReference type="Pfam" id="PF13761">
    <property type="entry name" value="DUF4166"/>
    <property type="match status" value="1"/>
</dbReference>
<name>A0A952FMA4_9PROT</name>
<feature type="domain" description="DUF4166" evidence="1">
    <location>
        <begin position="13"/>
        <end position="191"/>
    </location>
</feature>
<proteinExistence type="predicted"/>
<protein>
    <submittedName>
        <fullName evidence="2">DUF4166 domain-containing protein</fullName>
    </submittedName>
</protein>
<comment type="caution">
    <text evidence="2">The sequence shown here is derived from an EMBL/GenBank/DDBJ whole genome shotgun (WGS) entry which is preliminary data.</text>
</comment>
<dbReference type="EMBL" id="JAEKLZ010000163">
    <property type="protein sequence ID" value="MBW8725204.1"/>
    <property type="molecule type" value="Genomic_DNA"/>
</dbReference>
<sequence length="198" mass="22587">MFQTVLGPGWQTLGPVIRRHYFLRPRSRDAITVTGVMDEVYHSGLATLLIPFGRLFGGIVPHRGTDVPIAVHYTSNPGNANIHWDRVFRFTGRRPFHFRSHMEPGQANEVIEFVRFSLGIRLAVTAEDGALVFRDCGYVWRLFGRDVPLPIHLLFGRAYVEERPVDDLSFTMRMVISHRLFGDLFRYSGRFTIPAGTA</sequence>
<gene>
    <name evidence="2" type="ORF">JF625_08640</name>
</gene>